<dbReference type="AlphaFoldDB" id="A0A5B7H590"/>
<dbReference type="EMBL" id="VSRR010021883">
    <property type="protein sequence ID" value="MPC64288.1"/>
    <property type="molecule type" value="Genomic_DNA"/>
</dbReference>
<proteinExistence type="predicted"/>
<evidence type="ECO:0000256" key="1">
    <source>
        <dbReference type="SAM" id="MobiDB-lite"/>
    </source>
</evidence>
<comment type="caution">
    <text evidence="2">The sequence shown here is derived from an EMBL/GenBank/DDBJ whole genome shotgun (WGS) entry which is preliminary data.</text>
</comment>
<reference evidence="2 3" key="1">
    <citation type="submission" date="2019-05" db="EMBL/GenBank/DDBJ databases">
        <title>Another draft genome of Portunus trituberculatus and its Hox gene families provides insights of decapod evolution.</title>
        <authorList>
            <person name="Jeong J.-H."/>
            <person name="Song I."/>
            <person name="Kim S."/>
            <person name="Choi T."/>
            <person name="Kim D."/>
            <person name="Ryu S."/>
            <person name="Kim W."/>
        </authorList>
    </citation>
    <scope>NUCLEOTIDE SEQUENCE [LARGE SCALE GENOMIC DNA]</scope>
    <source>
        <tissue evidence="2">Muscle</tissue>
    </source>
</reference>
<evidence type="ECO:0000313" key="2">
    <source>
        <dbReference type="EMBL" id="MPC64288.1"/>
    </source>
</evidence>
<accession>A0A5B7H590</accession>
<gene>
    <name evidence="2" type="ORF">E2C01_058400</name>
</gene>
<organism evidence="2 3">
    <name type="scientific">Portunus trituberculatus</name>
    <name type="common">Swimming crab</name>
    <name type="synonym">Neptunus trituberculatus</name>
    <dbReference type="NCBI Taxonomy" id="210409"/>
    <lineage>
        <taxon>Eukaryota</taxon>
        <taxon>Metazoa</taxon>
        <taxon>Ecdysozoa</taxon>
        <taxon>Arthropoda</taxon>
        <taxon>Crustacea</taxon>
        <taxon>Multicrustacea</taxon>
        <taxon>Malacostraca</taxon>
        <taxon>Eumalacostraca</taxon>
        <taxon>Eucarida</taxon>
        <taxon>Decapoda</taxon>
        <taxon>Pleocyemata</taxon>
        <taxon>Brachyura</taxon>
        <taxon>Eubrachyura</taxon>
        <taxon>Portunoidea</taxon>
        <taxon>Portunidae</taxon>
        <taxon>Portuninae</taxon>
        <taxon>Portunus</taxon>
    </lineage>
</organism>
<evidence type="ECO:0000313" key="3">
    <source>
        <dbReference type="Proteomes" id="UP000324222"/>
    </source>
</evidence>
<dbReference type="Proteomes" id="UP000324222">
    <property type="component" value="Unassembled WGS sequence"/>
</dbReference>
<sequence length="94" mass="10683">MTSTATARHSQRDDYYHTNNVKHTRPGKAGVPGQWHSGGMADTRLEAKERSQLGAIKCRVCHFHGGFYGLCWSEEGEDEMKLEKGRWTEEEALM</sequence>
<protein>
    <submittedName>
        <fullName evidence="2">Uncharacterized protein</fullName>
    </submittedName>
</protein>
<name>A0A5B7H590_PORTR</name>
<feature type="region of interest" description="Disordered" evidence="1">
    <location>
        <begin position="1"/>
        <end position="39"/>
    </location>
</feature>
<keyword evidence="3" id="KW-1185">Reference proteome</keyword>